<feature type="region of interest" description="Disordered" evidence="5">
    <location>
        <begin position="91"/>
        <end position="113"/>
    </location>
</feature>
<dbReference type="GeneID" id="25741405"/>
<evidence type="ECO:0000313" key="7">
    <source>
        <dbReference type="EMBL" id="KIY99431.1"/>
    </source>
</evidence>
<dbReference type="Pfam" id="PF08213">
    <property type="entry name" value="COX24_C"/>
    <property type="match status" value="1"/>
</dbReference>
<comment type="similarity">
    <text evidence="3">Belongs to the mitochondrion-specific ribosomal protein mS38 family.</text>
</comment>
<feature type="compositionally biased region" description="Basic residues" evidence="5">
    <location>
        <begin position="91"/>
        <end position="104"/>
    </location>
</feature>
<feature type="domain" description="Ribosomal protein mS38 C-terminal" evidence="6">
    <location>
        <begin position="82"/>
        <end position="113"/>
    </location>
</feature>
<dbReference type="KEGG" id="mng:MNEG_8529"/>
<dbReference type="PANTHER" id="PTHR32035">
    <property type="entry name" value="AURORA KINASE A-INTERACTING PROTEIN"/>
    <property type="match status" value="1"/>
</dbReference>
<evidence type="ECO:0000256" key="4">
    <source>
        <dbReference type="ARBA" id="ARBA00035682"/>
    </source>
</evidence>
<organism evidence="7 8">
    <name type="scientific">Monoraphidium neglectum</name>
    <dbReference type="NCBI Taxonomy" id="145388"/>
    <lineage>
        <taxon>Eukaryota</taxon>
        <taxon>Viridiplantae</taxon>
        <taxon>Chlorophyta</taxon>
        <taxon>core chlorophytes</taxon>
        <taxon>Chlorophyceae</taxon>
        <taxon>CS clade</taxon>
        <taxon>Sphaeropleales</taxon>
        <taxon>Selenastraceae</taxon>
        <taxon>Monoraphidium</taxon>
    </lineage>
</organism>
<protein>
    <recommendedName>
        <fullName evidence="4">Small ribosomal subunit protein mS38</fullName>
    </recommendedName>
</protein>
<dbReference type="PANTHER" id="PTHR32035:SF3">
    <property type="entry name" value="SMALL RIBOSOMAL SUBUNIT PROTEIN MS38"/>
    <property type="match status" value="1"/>
</dbReference>
<dbReference type="SMART" id="SM01155">
    <property type="entry name" value="DUF1713"/>
    <property type="match status" value="1"/>
</dbReference>
<dbReference type="InterPro" id="IPR013177">
    <property type="entry name" value="Ribosomal_mS38_C"/>
</dbReference>
<reference evidence="7 8" key="1">
    <citation type="journal article" date="2013" name="BMC Genomics">
        <title>Reconstruction of the lipid metabolism for the microalga Monoraphidium neglectum from its genome sequence reveals characteristics suitable for biofuel production.</title>
        <authorList>
            <person name="Bogen C."/>
            <person name="Al-Dilaimi A."/>
            <person name="Albersmeier A."/>
            <person name="Wichmann J."/>
            <person name="Grundmann M."/>
            <person name="Rupp O."/>
            <person name="Lauersen K.J."/>
            <person name="Blifernez-Klassen O."/>
            <person name="Kalinowski J."/>
            <person name="Goesmann A."/>
            <person name="Mussgnug J.H."/>
            <person name="Kruse O."/>
        </authorList>
    </citation>
    <scope>NUCLEOTIDE SEQUENCE [LARGE SCALE GENOMIC DNA]</scope>
    <source>
        <strain evidence="7 8">SAG 48.87</strain>
    </source>
</reference>
<evidence type="ECO:0000313" key="8">
    <source>
        <dbReference type="Proteomes" id="UP000054498"/>
    </source>
</evidence>
<sequence>MYSDIATARSMLPHRTNFVPQFHAHGFMLIPETLLSPLTALQQQQLQLAGGAEDAEDTDAVALQQRRRRRQGGSAEGQAALYADSVKRKRKLKMKKHKYKKRMRALAASKQGK</sequence>
<proteinExistence type="inferred from homology"/>
<evidence type="ECO:0000256" key="1">
    <source>
        <dbReference type="ARBA" id="ARBA00004173"/>
    </source>
</evidence>
<evidence type="ECO:0000259" key="6">
    <source>
        <dbReference type="SMART" id="SM01155"/>
    </source>
</evidence>
<keyword evidence="8" id="KW-1185">Reference proteome</keyword>
<keyword evidence="2" id="KW-0496">Mitochondrion</keyword>
<evidence type="ECO:0000256" key="5">
    <source>
        <dbReference type="SAM" id="MobiDB-lite"/>
    </source>
</evidence>
<evidence type="ECO:0000256" key="3">
    <source>
        <dbReference type="ARBA" id="ARBA00035647"/>
    </source>
</evidence>
<gene>
    <name evidence="7" type="ORF">MNEG_8529</name>
</gene>
<dbReference type="GO" id="GO:0005739">
    <property type="term" value="C:mitochondrion"/>
    <property type="evidence" value="ECO:0007669"/>
    <property type="project" value="UniProtKB-SubCell"/>
</dbReference>
<comment type="subcellular location">
    <subcellularLocation>
        <location evidence="1">Mitochondrion</location>
    </subcellularLocation>
</comment>
<dbReference type="EMBL" id="KK101849">
    <property type="protein sequence ID" value="KIY99431.1"/>
    <property type="molecule type" value="Genomic_DNA"/>
</dbReference>
<accession>A0A0D2MFD2</accession>
<dbReference type="OrthoDB" id="10614785at2759"/>
<evidence type="ECO:0000256" key="2">
    <source>
        <dbReference type="ARBA" id="ARBA00023128"/>
    </source>
</evidence>
<dbReference type="RefSeq" id="XP_013898451.1">
    <property type="nucleotide sequence ID" value="XM_014042997.1"/>
</dbReference>
<dbReference type="AlphaFoldDB" id="A0A0D2MFD2"/>
<dbReference type="Proteomes" id="UP000054498">
    <property type="component" value="Unassembled WGS sequence"/>
</dbReference>
<name>A0A0D2MFD2_9CHLO</name>